<sequence>MKKHKNNFKKVSYFSKTPVFPRFSFLLITIVFLIGLAAFTINYFSHSNVLQFFCSLSILIMSIYFIKSWILIRKEYNSSPLKKLKRFIKENKLYEEDIREVGTNENGSIKRRKIVVNSIYFLYKKTENNELIIRALKRADRFSDKANSYETLLSALFGLPLYKKIDEITYCDYIFELVPDERIILSHNPLKKTDTTIRVTHKIFYDISKVSHGLLVGSTGSGKSFYVNSKILDYARMGAELYIVDPKSADLSLIRFIEGFGEKRVASKPNQIARILREVNEIMENRYQKHFREVSAFGKTFLDFSLPPVVIVIDEWAAFIQGVDKKLHDECSRYLLQLILKGRASGCFVELILQRPDTSFIEGAVRDSIGCRIALGNMSKQGYEMCFGSTDIDYKTITVKVGGYIQIDGQHNSPVYFETPLIQNNFNFLEELQSIISHPLRNPESNRNREADAQASERSVRVFSIN</sequence>
<feature type="binding site" evidence="3">
    <location>
        <begin position="217"/>
        <end position="224"/>
    </location>
    <ligand>
        <name>ATP</name>
        <dbReference type="ChEBI" id="CHEBI:30616"/>
    </ligand>
</feature>
<dbReference type="InterPro" id="IPR027417">
    <property type="entry name" value="P-loop_NTPase"/>
</dbReference>
<feature type="transmembrane region" description="Helical" evidence="5">
    <location>
        <begin position="50"/>
        <end position="72"/>
    </location>
</feature>
<dbReference type="GO" id="GO:0003677">
    <property type="term" value="F:DNA binding"/>
    <property type="evidence" value="ECO:0007669"/>
    <property type="project" value="InterPro"/>
</dbReference>
<feature type="domain" description="FtsK" evidence="6">
    <location>
        <begin position="200"/>
        <end position="384"/>
    </location>
</feature>
<proteinExistence type="predicted"/>
<evidence type="ECO:0000256" key="4">
    <source>
        <dbReference type="SAM" id="MobiDB-lite"/>
    </source>
</evidence>
<dbReference type="Pfam" id="PF01580">
    <property type="entry name" value="FtsK_SpoIIIE"/>
    <property type="match status" value="1"/>
</dbReference>
<protein>
    <submittedName>
        <fullName evidence="7">FtsK/SpoIIIE domain-containing protein</fullName>
    </submittedName>
</protein>
<keyword evidence="5" id="KW-1133">Transmembrane helix</keyword>
<dbReference type="EMBL" id="JARSFG010000015">
    <property type="protein sequence ID" value="MEC1179050.1"/>
    <property type="molecule type" value="Genomic_DNA"/>
</dbReference>
<dbReference type="PROSITE" id="PS50901">
    <property type="entry name" value="FTSK"/>
    <property type="match status" value="1"/>
</dbReference>
<organism evidence="7 8">
    <name type="scientific">Metasolibacillus meyeri</name>
    <dbReference type="NCBI Taxonomy" id="1071052"/>
    <lineage>
        <taxon>Bacteria</taxon>
        <taxon>Bacillati</taxon>
        <taxon>Bacillota</taxon>
        <taxon>Bacilli</taxon>
        <taxon>Bacillales</taxon>
        <taxon>Caryophanaceae</taxon>
        <taxon>Metasolibacillus</taxon>
    </lineage>
</organism>
<dbReference type="InterPro" id="IPR002543">
    <property type="entry name" value="FtsK_dom"/>
</dbReference>
<keyword evidence="5" id="KW-0472">Membrane</keyword>
<gene>
    <name evidence="7" type="ORF">P9B03_11200</name>
</gene>
<dbReference type="AlphaFoldDB" id="A0AAW9NWL5"/>
<comment type="caution">
    <text evidence="7">The sequence shown here is derived from an EMBL/GenBank/DDBJ whole genome shotgun (WGS) entry which is preliminary data.</text>
</comment>
<dbReference type="SUPFAM" id="SSF52540">
    <property type="entry name" value="P-loop containing nucleoside triphosphate hydrolases"/>
    <property type="match status" value="1"/>
</dbReference>
<keyword evidence="5" id="KW-0812">Transmembrane</keyword>
<evidence type="ECO:0000256" key="2">
    <source>
        <dbReference type="ARBA" id="ARBA00022840"/>
    </source>
</evidence>
<dbReference type="GO" id="GO:0005524">
    <property type="term" value="F:ATP binding"/>
    <property type="evidence" value="ECO:0007669"/>
    <property type="project" value="UniProtKB-UniRule"/>
</dbReference>
<dbReference type="PANTHER" id="PTHR22683">
    <property type="entry name" value="SPORULATION PROTEIN RELATED"/>
    <property type="match status" value="1"/>
</dbReference>
<dbReference type="CDD" id="cd01127">
    <property type="entry name" value="TrwB_TraG_TraD_VirD4"/>
    <property type="match status" value="1"/>
</dbReference>
<feature type="region of interest" description="Disordered" evidence="4">
    <location>
        <begin position="440"/>
        <end position="466"/>
    </location>
</feature>
<keyword evidence="2 3" id="KW-0067">ATP-binding</keyword>
<evidence type="ECO:0000259" key="6">
    <source>
        <dbReference type="PROSITE" id="PS50901"/>
    </source>
</evidence>
<keyword evidence="8" id="KW-1185">Reference proteome</keyword>
<evidence type="ECO:0000313" key="8">
    <source>
        <dbReference type="Proteomes" id="UP001344888"/>
    </source>
</evidence>
<evidence type="ECO:0000256" key="3">
    <source>
        <dbReference type="PROSITE-ProRule" id="PRU00289"/>
    </source>
</evidence>
<accession>A0AAW9NWL5</accession>
<dbReference type="InterPro" id="IPR050206">
    <property type="entry name" value="FtsK/SpoIIIE/SftA"/>
</dbReference>
<evidence type="ECO:0000256" key="1">
    <source>
        <dbReference type="ARBA" id="ARBA00022741"/>
    </source>
</evidence>
<dbReference type="Proteomes" id="UP001344888">
    <property type="component" value="Unassembled WGS sequence"/>
</dbReference>
<evidence type="ECO:0000256" key="5">
    <source>
        <dbReference type="SAM" id="Phobius"/>
    </source>
</evidence>
<dbReference type="Gene3D" id="3.40.50.300">
    <property type="entry name" value="P-loop containing nucleotide triphosphate hydrolases"/>
    <property type="match status" value="1"/>
</dbReference>
<reference evidence="7 8" key="1">
    <citation type="submission" date="2023-03" db="EMBL/GenBank/DDBJ databases">
        <title>Bacillus Genome Sequencing.</title>
        <authorList>
            <person name="Dunlap C."/>
        </authorList>
    </citation>
    <scope>NUCLEOTIDE SEQUENCE [LARGE SCALE GENOMIC DNA]</scope>
    <source>
        <strain evidence="7 8">B-59205</strain>
    </source>
</reference>
<evidence type="ECO:0000313" key="7">
    <source>
        <dbReference type="EMBL" id="MEC1179050.1"/>
    </source>
</evidence>
<keyword evidence="1 3" id="KW-0547">Nucleotide-binding</keyword>
<feature type="transmembrane region" description="Helical" evidence="5">
    <location>
        <begin position="20"/>
        <end position="44"/>
    </location>
</feature>
<dbReference type="RefSeq" id="WP_326123548.1">
    <property type="nucleotide sequence ID" value="NZ_JARSFG010000015.1"/>
</dbReference>
<dbReference type="PANTHER" id="PTHR22683:SF47">
    <property type="entry name" value="FTSK DOMAIN-CONTAINING PROTEIN YDCQ"/>
    <property type="match status" value="1"/>
</dbReference>
<name>A0AAW9NWL5_9BACL</name>